<protein>
    <submittedName>
        <fullName evidence="3">NFX1-type zinc finger-containing protein 1</fullName>
    </submittedName>
</protein>
<dbReference type="AlphaFoldDB" id="K1P999"/>
<dbReference type="PANTHER" id="PTHR10887:SF341">
    <property type="entry name" value="NFX1-TYPE ZINC FINGER-CONTAINING PROTEIN 1"/>
    <property type="match status" value="1"/>
</dbReference>
<evidence type="ECO:0000259" key="1">
    <source>
        <dbReference type="Pfam" id="PF13086"/>
    </source>
</evidence>
<feature type="domain" description="ZNFX1" evidence="2">
    <location>
        <begin position="95"/>
        <end position="200"/>
    </location>
</feature>
<dbReference type="GO" id="GO:0031048">
    <property type="term" value="P:regulatory ncRNA-mediated heterochromatin formation"/>
    <property type="evidence" value="ECO:0007669"/>
    <property type="project" value="TreeGrafter"/>
</dbReference>
<dbReference type="HOGENOM" id="CLU_001066_4_0_1"/>
<dbReference type="Gene3D" id="3.40.50.300">
    <property type="entry name" value="P-loop containing nucleotide triphosphate hydrolases"/>
    <property type="match status" value="1"/>
</dbReference>
<dbReference type="EMBL" id="JH817745">
    <property type="protein sequence ID" value="EKC20357.1"/>
    <property type="molecule type" value="Genomic_DNA"/>
</dbReference>
<gene>
    <name evidence="3" type="ORF">CGI_10006232</name>
</gene>
<dbReference type="InterPro" id="IPR027417">
    <property type="entry name" value="P-loop_NTPase"/>
</dbReference>
<dbReference type="Pfam" id="PF13086">
    <property type="entry name" value="AAA_11"/>
    <property type="match status" value="2"/>
</dbReference>
<feature type="domain" description="DNA2/NAM7 helicase helicase" evidence="1">
    <location>
        <begin position="607"/>
        <end position="689"/>
    </location>
</feature>
<proteinExistence type="predicted"/>
<dbReference type="PANTHER" id="PTHR10887">
    <property type="entry name" value="DNA2/NAM7 HELICASE FAMILY"/>
    <property type="match status" value="1"/>
</dbReference>
<accession>K1P999</accession>
<dbReference type="Pfam" id="PF25396">
    <property type="entry name" value="ZNFX1"/>
    <property type="match status" value="1"/>
</dbReference>
<name>K1P999_MAGGI</name>
<dbReference type="InterPro" id="IPR045055">
    <property type="entry name" value="DNA2/NAM7-like"/>
</dbReference>
<evidence type="ECO:0000313" key="3">
    <source>
        <dbReference type="EMBL" id="EKC20357.1"/>
    </source>
</evidence>
<reference evidence="3" key="1">
    <citation type="journal article" date="2012" name="Nature">
        <title>The oyster genome reveals stress adaptation and complexity of shell formation.</title>
        <authorList>
            <person name="Zhang G."/>
            <person name="Fang X."/>
            <person name="Guo X."/>
            <person name="Li L."/>
            <person name="Luo R."/>
            <person name="Xu F."/>
            <person name="Yang P."/>
            <person name="Zhang L."/>
            <person name="Wang X."/>
            <person name="Qi H."/>
            <person name="Xiong Z."/>
            <person name="Que H."/>
            <person name="Xie Y."/>
            <person name="Holland P.W."/>
            <person name="Paps J."/>
            <person name="Zhu Y."/>
            <person name="Wu F."/>
            <person name="Chen Y."/>
            <person name="Wang J."/>
            <person name="Peng C."/>
            <person name="Meng J."/>
            <person name="Yang L."/>
            <person name="Liu J."/>
            <person name="Wen B."/>
            <person name="Zhang N."/>
            <person name="Huang Z."/>
            <person name="Zhu Q."/>
            <person name="Feng Y."/>
            <person name="Mount A."/>
            <person name="Hedgecock D."/>
            <person name="Xu Z."/>
            <person name="Liu Y."/>
            <person name="Domazet-Loso T."/>
            <person name="Du Y."/>
            <person name="Sun X."/>
            <person name="Zhang S."/>
            <person name="Liu B."/>
            <person name="Cheng P."/>
            <person name="Jiang X."/>
            <person name="Li J."/>
            <person name="Fan D."/>
            <person name="Wang W."/>
            <person name="Fu W."/>
            <person name="Wang T."/>
            <person name="Wang B."/>
            <person name="Zhang J."/>
            <person name="Peng Z."/>
            <person name="Li Y."/>
            <person name="Li N."/>
            <person name="Wang J."/>
            <person name="Chen M."/>
            <person name="He Y."/>
            <person name="Tan F."/>
            <person name="Song X."/>
            <person name="Zheng Q."/>
            <person name="Huang R."/>
            <person name="Yang H."/>
            <person name="Du X."/>
            <person name="Chen L."/>
            <person name="Yang M."/>
            <person name="Gaffney P.M."/>
            <person name="Wang S."/>
            <person name="Luo L."/>
            <person name="She Z."/>
            <person name="Ming Y."/>
            <person name="Huang W."/>
            <person name="Zhang S."/>
            <person name="Huang B."/>
            <person name="Zhang Y."/>
            <person name="Qu T."/>
            <person name="Ni P."/>
            <person name="Miao G."/>
            <person name="Wang J."/>
            <person name="Wang Q."/>
            <person name="Steinberg C.E."/>
            <person name="Wang H."/>
            <person name="Li N."/>
            <person name="Qian L."/>
            <person name="Zhang G."/>
            <person name="Li Y."/>
            <person name="Yang H."/>
            <person name="Liu X."/>
            <person name="Wang J."/>
            <person name="Yin Y."/>
            <person name="Wang J."/>
        </authorList>
    </citation>
    <scope>NUCLEOTIDE SEQUENCE [LARGE SCALE GENOMIC DNA]</scope>
    <source>
        <strain evidence="3">05x7-T-G4-1.051#20</strain>
    </source>
</reference>
<dbReference type="FunCoup" id="K1P999">
    <property type="interactions" value="3"/>
</dbReference>
<feature type="domain" description="DNA2/NAM7 helicase helicase" evidence="1">
    <location>
        <begin position="283"/>
        <end position="453"/>
    </location>
</feature>
<organism evidence="3">
    <name type="scientific">Magallana gigas</name>
    <name type="common">Pacific oyster</name>
    <name type="synonym">Crassostrea gigas</name>
    <dbReference type="NCBI Taxonomy" id="29159"/>
    <lineage>
        <taxon>Eukaryota</taxon>
        <taxon>Metazoa</taxon>
        <taxon>Spiralia</taxon>
        <taxon>Lophotrochozoa</taxon>
        <taxon>Mollusca</taxon>
        <taxon>Bivalvia</taxon>
        <taxon>Autobranchia</taxon>
        <taxon>Pteriomorphia</taxon>
        <taxon>Ostreida</taxon>
        <taxon>Ostreoidea</taxon>
        <taxon>Ostreidae</taxon>
        <taxon>Magallana</taxon>
    </lineage>
</organism>
<dbReference type="InterPro" id="IPR057373">
    <property type="entry name" value="ZNFX1"/>
</dbReference>
<evidence type="ECO:0000259" key="2">
    <source>
        <dbReference type="Pfam" id="PF25396"/>
    </source>
</evidence>
<sequence length="794" mass="93598">MEFTQRKKTTSTEYVDKRKPPDDFRNLPIFPRKEDIFPEQRPFLRKIIRNGKYEDLEHYLDVQFRLFREDCLAQLRSGIQEYIQERTAGNNNIRRLESARIYHNVRILFRETSLDDILHVLQLDQNTYKNIDWNSTKRLLHGSLVCLSFDHFETFLFATIMRADTNVLSVRGLFKVKVNQTENELEDCILGRLYTMIESSALFEAYRHGLEKLKSIGAGKLAFENFFVNCETEIRKTDYFEKGHVFDFSSITHRRLVKIRRYGERYERVKQYRDWPSSEELHMNPIQYEAFKAALTNEFCLIQGPPGTGKSYLGIQIVKTLLANTECWSRDRTSPILMICFTNHALDQFLESIVDSVDAAFKSRIVRVGGRSGNKVIEDITLKKRCDRVPKKNRLLELNFLQNMISKYKKMISQQNFTIVNNDYLRQYIYFPSQNFTNEEEKTLFRWLNVDKRSVLDSASNNDRKKRKTKINEYLEVENNLLPNNRYENWFYQLTSSVDESEHEDPRIQDSPVLNFGTNILQTWRALAVDNSVKEDKKFLEQVELVIDDILRNINLENTMTAFEAGFYETQNLWELPLPNRWKLYRFWQSQFYRKILSNIENFKISYNEILENYRQEIFNNEYRVLERAALIAMTTTGAAKYQNMLKILRPRIVIIDEAAEVLEAHIVASLPSSCEHLIMIGDHKQLEPKPAVFELAQKYHLSLSFFERMIRNGISHHCLLKQHRMRPEISSLVKEIYPGLHDAENVKEYKNVSGIASNMEVVKHCVKHDCHAVTHVDDIVTLMTKIISHINAK</sequence>
<dbReference type="GO" id="GO:0031380">
    <property type="term" value="C:nuclear RNA-directed RNA polymerase complex"/>
    <property type="evidence" value="ECO:0007669"/>
    <property type="project" value="TreeGrafter"/>
</dbReference>
<dbReference type="GO" id="GO:0004386">
    <property type="term" value="F:helicase activity"/>
    <property type="evidence" value="ECO:0007669"/>
    <property type="project" value="InterPro"/>
</dbReference>
<dbReference type="InterPro" id="IPR041677">
    <property type="entry name" value="DNA2/NAM7_AAA_11"/>
</dbReference>
<dbReference type="SUPFAM" id="SSF52540">
    <property type="entry name" value="P-loop containing nucleoside triphosphate hydrolases"/>
    <property type="match status" value="1"/>
</dbReference>
<dbReference type="InParanoid" id="K1P999"/>